<keyword evidence="2" id="KW-0004">4Fe-4S</keyword>
<accession>A0A9Y1BRV9</accession>
<evidence type="ECO:0000256" key="5">
    <source>
        <dbReference type="ARBA" id="ARBA00022898"/>
    </source>
</evidence>
<gene>
    <name evidence="8" type="ORF">K9W46_01150</name>
</gene>
<keyword evidence="3" id="KW-0949">S-adenosyl-L-methionine</keyword>
<dbReference type="SFLD" id="SFLDG01070">
    <property type="entry name" value="PLP-dependent"/>
    <property type="match status" value="1"/>
</dbReference>
<evidence type="ECO:0000256" key="7">
    <source>
        <dbReference type="ARBA" id="ARBA00023014"/>
    </source>
</evidence>
<organism evidence="8">
    <name type="scientific">Candidatus Heimdallarchaeum endolithica</name>
    <dbReference type="NCBI Taxonomy" id="2876572"/>
    <lineage>
        <taxon>Archaea</taxon>
        <taxon>Promethearchaeati</taxon>
        <taxon>Candidatus Heimdallarchaeota</taxon>
        <taxon>Candidatus Heimdallarchaeia (ex Rinke et al. 2021) (nom. nud.)</taxon>
        <taxon>Candidatus Heimdallarchaeales</taxon>
        <taxon>Candidatus Heimdallarchaeaceae</taxon>
        <taxon>Candidatus Heimdallarchaeum</taxon>
    </lineage>
</organism>
<reference evidence="8" key="1">
    <citation type="journal article" date="2022" name="Nat. Microbiol.">
        <title>Unique mobile elements and scalable gene flow at the prokaryote-eukaryote boundary revealed by circularized Asgard archaea genomes.</title>
        <authorList>
            <person name="Wu F."/>
            <person name="Speth D.R."/>
            <person name="Philosof A."/>
            <person name="Cremiere A."/>
            <person name="Narayanan A."/>
            <person name="Barco R.A."/>
            <person name="Connon S.A."/>
            <person name="Amend J.P."/>
            <person name="Antoshechkin I.A."/>
            <person name="Orphan V.J."/>
        </authorList>
    </citation>
    <scope>NUCLEOTIDE SEQUENCE</scope>
    <source>
        <strain evidence="8">PR6</strain>
    </source>
</reference>
<dbReference type="Proteomes" id="UP001200513">
    <property type="component" value="Chromosome"/>
</dbReference>
<keyword evidence="6" id="KW-0408">Iron</keyword>
<name>A0A9Y1BRV9_9ARCH</name>
<comment type="cofactor">
    <cofactor evidence="1">
        <name>pyridoxal 5'-phosphate</name>
        <dbReference type="ChEBI" id="CHEBI:597326"/>
    </cofactor>
</comment>
<proteinExistence type="predicted"/>
<keyword evidence="5" id="KW-0663">Pyridoxal phosphate</keyword>
<dbReference type="InterPro" id="IPR007197">
    <property type="entry name" value="rSAM"/>
</dbReference>
<dbReference type="InterPro" id="IPR003739">
    <property type="entry name" value="Lys_aminomutase/Glu_NH3_mut"/>
</dbReference>
<dbReference type="PANTHER" id="PTHR30538">
    <property type="entry name" value="LYSINE 2,3-AMINOMUTASE-RELATED"/>
    <property type="match status" value="1"/>
</dbReference>
<dbReference type="InterPro" id="IPR058240">
    <property type="entry name" value="rSAM_sf"/>
</dbReference>
<dbReference type="EMBL" id="CP084167">
    <property type="protein sequence ID" value="UJG43806.1"/>
    <property type="molecule type" value="Genomic_DNA"/>
</dbReference>
<dbReference type="SFLD" id="SFLDS00029">
    <property type="entry name" value="Radical_SAM"/>
    <property type="match status" value="1"/>
</dbReference>
<evidence type="ECO:0000256" key="6">
    <source>
        <dbReference type="ARBA" id="ARBA00023004"/>
    </source>
</evidence>
<evidence type="ECO:0000256" key="4">
    <source>
        <dbReference type="ARBA" id="ARBA00022723"/>
    </source>
</evidence>
<dbReference type="AlphaFoldDB" id="A0A9Y1BRV9"/>
<sequence length="454" mass="54041">MEFRKRYKAYLRKDIEKIAEERNFPQEVIEEIKLLSLVFPFKTNNYVMDELIDWEYYKSDPTFLINFPQKEMLPPNVYNRLKDIYLKGNKEELFRYIHQIHFELNPHPAGQLQYNIPQFQGEIIEGIQHKYRETALVFPIQGQTCHAYCTFCFRWPQFIKEKEWKMCLRNPDKLVDYLQMHQEVQDLLITGGDPMIMQANVLRRYIDPIIEADIKHLKRIRIGSKTLSYWPYRYLSDKDHEDILDLFSEIVENKKHLAFMAHFNHPNELKTEAVKEAIKRILKTGAVIRTQSPILKHINDSPEVWSEMWIKQVNLGMIPYYMFIARDTGARHFFELPLFDAWKIYIKAYSSVSGLSRTVRGPVMSSLYGKIHVLGVNKLNNNEDVFVLRFIQARNPNWVGKPFFAKFNKQATWIDQLEPLFGDKFFFEKEKYLHAFEEDLEAAIVKDTVTEDET</sequence>
<dbReference type="PANTHER" id="PTHR30538:SF0">
    <property type="entry name" value="L-LYSINE 2,3-AMINOMUTASE AQ_1632-RELATED"/>
    <property type="match status" value="1"/>
</dbReference>
<evidence type="ECO:0000313" key="8">
    <source>
        <dbReference type="EMBL" id="UJG43806.1"/>
    </source>
</evidence>
<dbReference type="GO" id="GO:0046872">
    <property type="term" value="F:metal ion binding"/>
    <property type="evidence" value="ECO:0007669"/>
    <property type="project" value="UniProtKB-KW"/>
</dbReference>
<keyword evidence="4" id="KW-0479">Metal-binding</keyword>
<keyword evidence="7" id="KW-0411">Iron-sulfur</keyword>
<evidence type="ECO:0000256" key="1">
    <source>
        <dbReference type="ARBA" id="ARBA00001933"/>
    </source>
</evidence>
<dbReference type="Gene3D" id="3.20.20.70">
    <property type="entry name" value="Aldolase class I"/>
    <property type="match status" value="1"/>
</dbReference>
<dbReference type="GO" id="GO:0051539">
    <property type="term" value="F:4 iron, 4 sulfur cluster binding"/>
    <property type="evidence" value="ECO:0007669"/>
    <property type="project" value="UniProtKB-KW"/>
</dbReference>
<evidence type="ECO:0000256" key="3">
    <source>
        <dbReference type="ARBA" id="ARBA00022691"/>
    </source>
</evidence>
<dbReference type="SUPFAM" id="SSF102114">
    <property type="entry name" value="Radical SAM enzymes"/>
    <property type="match status" value="1"/>
</dbReference>
<dbReference type="InterPro" id="IPR013785">
    <property type="entry name" value="Aldolase_TIM"/>
</dbReference>
<evidence type="ECO:0000256" key="2">
    <source>
        <dbReference type="ARBA" id="ARBA00022485"/>
    </source>
</evidence>
<protein>
    <submittedName>
        <fullName evidence="8">4Fe-4S cluster-binding domain-containing protein</fullName>
    </submittedName>
</protein>
<dbReference type="GO" id="GO:0003824">
    <property type="term" value="F:catalytic activity"/>
    <property type="evidence" value="ECO:0007669"/>
    <property type="project" value="InterPro"/>
</dbReference>